<accession>A0A1Y1JNF4</accession>
<gene>
    <name evidence="2" type="ORF">PGO_000635</name>
</gene>
<dbReference type="Proteomes" id="UP000195521">
    <property type="component" value="Unassembled WGS sequence"/>
</dbReference>
<evidence type="ECO:0000313" key="2">
    <source>
        <dbReference type="EMBL" id="GAW84019.1"/>
    </source>
</evidence>
<protein>
    <submittedName>
        <fullName evidence="2">Variable surface protein</fullName>
    </submittedName>
</protein>
<keyword evidence="1" id="KW-0812">Transmembrane</keyword>
<name>A0A1Y1JNF4_PLAGO</name>
<keyword evidence="1" id="KW-1133">Transmembrane helix</keyword>
<comment type="caution">
    <text evidence="2">The sequence shown here is derived from an EMBL/GenBank/DDBJ whole genome shotgun (WGS) entry which is preliminary data.</text>
</comment>
<evidence type="ECO:0000256" key="1">
    <source>
        <dbReference type="SAM" id="Phobius"/>
    </source>
</evidence>
<reference evidence="3" key="1">
    <citation type="submission" date="2017-04" db="EMBL/GenBank/DDBJ databases">
        <title>Plasmodium gonderi genome.</title>
        <authorList>
            <person name="Arisue N."/>
            <person name="Honma H."/>
            <person name="Kawai S."/>
            <person name="Tougan T."/>
            <person name="Tanabe K."/>
            <person name="Horii T."/>
        </authorList>
    </citation>
    <scope>NUCLEOTIDE SEQUENCE [LARGE SCALE GENOMIC DNA]</scope>
    <source>
        <strain evidence="3">ATCC 30045</strain>
    </source>
</reference>
<feature type="transmembrane region" description="Helical" evidence="1">
    <location>
        <begin position="226"/>
        <end position="246"/>
    </location>
</feature>
<keyword evidence="3" id="KW-1185">Reference proteome</keyword>
<dbReference type="GeneID" id="39744827"/>
<sequence>MYVSICIKIIIYSYTFNDIFPTCMKVFDNLDGMEKRELRISYHNLCLNISDEVVKTRYFYTFCLNLCVYLDNIESENLDKKTHCKYFNYKLKYALEGLSPHCKNEQKCYEDMYQVSIGDNKKVSEVCKGDILELKEGTFKIMDILNALYTSFEYLKTSSRYDLDQSMCLHADEYSAKYKNLLQISSEINNDSLKELLENFNKEYITLQEKFINCHAHSKSIHNSSWKIAVGLILTITLLIIAFILYKYTHYVSLLQPLVRKLRSIWNNRNEEEPKLYNLMKREHKNINDKNYQILYNSVN</sequence>
<keyword evidence="1" id="KW-0472">Membrane</keyword>
<dbReference type="RefSeq" id="XP_028546608.1">
    <property type="nucleotide sequence ID" value="XM_028690807.1"/>
</dbReference>
<evidence type="ECO:0000313" key="3">
    <source>
        <dbReference type="Proteomes" id="UP000195521"/>
    </source>
</evidence>
<proteinExistence type="predicted"/>
<organism evidence="2 3">
    <name type="scientific">Plasmodium gonderi</name>
    <dbReference type="NCBI Taxonomy" id="77519"/>
    <lineage>
        <taxon>Eukaryota</taxon>
        <taxon>Sar</taxon>
        <taxon>Alveolata</taxon>
        <taxon>Apicomplexa</taxon>
        <taxon>Aconoidasida</taxon>
        <taxon>Haemosporida</taxon>
        <taxon>Plasmodiidae</taxon>
        <taxon>Plasmodium</taxon>
        <taxon>Plasmodium (Plasmodium)</taxon>
    </lineage>
</organism>
<dbReference type="EMBL" id="BDQF01000064">
    <property type="protein sequence ID" value="GAW84019.1"/>
    <property type="molecule type" value="Genomic_DNA"/>
</dbReference>
<dbReference type="AlphaFoldDB" id="A0A1Y1JNF4"/>